<comment type="subunit">
    <text evidence="8">Homodimer.</text>
</comment>
<keyword evidence="6 8" id="KW-0057">Aromatic amino acid biosynthesis</keyword>
<dbReference type="InterPro" id="IPR046346">
    <property type="entry name" value="Aminoacid_DH-like_N_sf"/>
</dbReference>
<evidence type="ECO:0000256" key="6">
    <source>
        <dbReference type="ARBA" id="ARBA00023141"/>
    </source>
</evidence>
<dbReference type="InterPro" id="IPR036291">
    <property type="entry name" value="NAD(P)-bd_dom_sf"/>
</dbReference>
<evidence type="ECO:0000313" key="12">
    <source>
        <dbReference type="EMBL" id="CAL1329110.1"/>
    </source>
</evidence>
<dbReference type="GO" id="GO:0004764">
    <property type="term" value="F:shikimate 3-dehydrogenase (NADP+) activity"/>
    <property type="evidence" value="ECO:0007669"/>
    <property type="project" value="UniProtKB-EC"/>
</dbReference>
<dbReference type="PANTHER" id="PTHR21089:SF1">
    <property type="entry name" value="BIFUNCTIONAL 3-DEHYDROQUINATE DEHYDRATASE_SHIKIMATE DEHYDROGENASE, CHLOROPLASTIC"/>
    <property type="match status" value="1"/>
</dbReference>
<dbReference type="SUPFAM" id="SSF53223">
    <property type="entry name" value="Aminoacid dehydrogenase-like, N-terminal domain"/>
    <property type="match status" value="1"/>
</dbReference>
<keyword evidence="4 8" id="KW-0521">NADP</keyword>
<accession>A0ABM9NNQ9</accession>
<keyword evidence="13" id="KW-1185">Reference proteome</keyword>
<feature type="domain" description="Quinate/shikimate 5-dehydrogenase/glutamyl-tRNA reductase" evidence="9">
    <location>
        <begin position="118"/>
        <end position="192"/>
    </location>
</feature>
<evidence type="ECO:0000256" key="2">
    <source>
        <dbReference type="ARBA" id="ARBA00012962"/>
    </source>
</evidence>
<evidence type="ECO:0000313" key="13">
    <source>
        <dbReference type="Proteomes" id="UP001497533"/>
    </source>
</evidence>
<dbReference type="Pfam" id="PF08501">
    <property type="entry name" value="Shikimate_dh_N"/>
    <property type="match status" value="1"/>
</dbReference>
<evidence type="ECO:0000256" key="3">
    <source>
        <dbReference type="ARBA" id="ARBA00022605"/>
    </source>
</evidence>
<feature type="binding site" evidence="8">
    <location>
        <position position="102"/>
    </location>
    <ligand>
        <name>shikimate</name>
        <dbReference type="ChEBI" id="CHEBI:36208"/>
    </ligand>
</feature>
<comment type="caution">
    <text evidence="8">Lacks conserved residue(s) required for the propagation of feature annotation.</text>
</comment>
<organism evidence="12 13">
    <name type="scientific">Candidatus Providencia siddallii</name>
    <dbReference type="NCBI Taxonomy" id="1715285"/>
    <lineage>
        <taxon>Bacteria</taxon>
        <taxon>Pseudomonadati</taxon>
        <taxon>Pseudomonadota</taxon>
        <taxon>Gammaproteobacteria</taxon>
        <taxon>Enterobacterales</taxon>
        <taxon>Morganellaceae</taxon>
        <taxon>Providencia</taxon>
    </lineage>
</organism>
<feature type="domain" description="SDH C-terminal" evidence="11">
    <location>
        <begin position="237"/>
        <end position="259"/>
    </location>
</feature>
<feature type="binding site" evidence="8">
    <location>
        <position position="213"/>
    </location>
    <ligand>
        <name>NADP(+)</name>
        <dbReference type="ChEBI" id="CHEBI:58349"/>
    </ligand>
</feature>
<evidence type="ECO:0000256" key="8">
    <source>
        <dbReference type="HAMAP-Rule" id="MF_00222"/>
    </source>
</evidence>
<evidence type="ECO:0000256" key="4">
    <source>
        <dbReference type="ARBA" id="ARBA00022857"/>
    </source>
</evidence>
<feature type="binding site" evidence="8">
    <location>
        <position position="237"/>
    </location>
    <ligand>
        <name>NADP(+)</name>
        <dbReference type="ChEBI" id="CHEBI:58349"/>
    </ligand>
</feature>
<dbReference type="InterPro" id="IPR041121">
    <property type="entry name" value="SDH_C"/>
</dbReference>
<gene>
    <name evidence="8 12" type="primary">aroE</name>
    <name evidence="12" type="ORF">PRHACTZTBTEA_181</name>
</gene>
<evidence type="ECO:0000259" key="10">
    <source>
        <dbReference type="Pfam" id="PF08501"/>
    </source>
</evidence>
<name>A0ABM9NNQ9_9GAMM</name>
<dbReference type="RefSeq" id="WP_341765164.1">
    <property type="nucleotide sequence ID" value="NZ_OZ034688.1"/>
</dbReference>
<protein>
    <recommendedName>
        <fullName evidence="2 8">Shikimate dehydrogenase (NADP(+))</fullName>
        <shortName evidence="8">SDH</shortName>
        <ecNumber evidence="2 8">1.1.1.25</ecNumber>
    </recommendedName>
</protein>
<feature type="binding site" evidence="8">
    <location>
        <position position="215"/>
    </location>
    <ligand>
        <name>shikimate</name>
        <dbReference type="ChEBI" id="CHEBI:36208"/>
    </ligand>
</feature>
<dbReference type="NCBIfam" id="NF001310">
    <property type="entry name" value="PRK00258.1-2"/>
    <property type="match status" value="1"/>
</dbReference>
<evidence type="ECO:0000256" key="7">
    <source>
        <dbReference type="ARBA" id="ARBA00049442"/>
    </source>
</evidence>
<feature type="binding site" evidence="8">
    <location>
        <begin position="149"/>
        <end position="154"/>
    </location>
    <ligand>
        <name>NADP(+)</name>
        <dbReference type="ChEBI" id="CHEBI:58349"/>
    </ligand>
</feature>
<evidence type="ECO:0000256" key="5">
    <source>
        <dbReference type="ARBA" id="ARBA00023002"/>
    </source>
</evidence>
<reference evidence="12" key="1">
    <citation type="submission" date="2024-04" db="EMBL/GenBank/DDBJ databases">
        <authorList>
            <person name="Manzano-Marin A."/>
            <person name="Manzano-Marin A."/>
            <person name="Alejandro Manzano Marin A."/>
        </authorList>
    </citation>
    <scope>NUCLEOTIDE SEQUENCE [LARGE SCALE GENOMIC DNA]</scope>
    <source>
        <strain evidence="12">TABTEA</strain>
    </source>
</reference>
<feature type="binding site" evidence="8">
    <location>
        <begin position="14"/>
        <end position="16"/>
    </location>
    <ligand>
        <name>shikimate</name>
        <dbReference type="ChEBI" id="CHEBI:36208"/>
    </ligand>
</feature>
<feature type="active site" description="Proton acceptor" evidence="8">
    <location>
        <position position="65"/>
    </location>
</feature>
<comment type="similarity">
    <text evidence="8">Belongs to the shikimate dehydrogenase family.</text>
</comment>
<dbReference type="EC" id="1.1.1.25" evidence="2 8"/>
<dbReference type="Gene3D" id="3.40.50.720">
    <property type="entry name" value="NAD(P)-binding Rossmann-like Domain"/>
    <property type="match status" value="1"/>
</dbReference>
<keyword evidence="3 8" id="KW-0028">Amino-acid biosynthesis</keyword>
<dbReference type="EMBL" id="OZ034688">
    <property type="protein sequence ID" value="CAL1329110.1"/>
    <property type="molecule type" value="Genomic_DNA"/>
</dbReference>
<proteinExistence type="inferred from homology"/>
<dbReference type="InterPro" id="IPR011342">
    <property type="entry name" value="Shikimate_DH"/>
</dbReference>
<sequence>MKIFALFGNPIIHSKSPFIYKMYAKQIGISIKYKKISTSKKNFKKDIINFFLNGGHGANITSPFKEIAFKIVSKTTKRAQICGSVNTIIKLNDNFLLGDNTDGIGLLLDLKQNNYIHTNSNILILGAGGSTRGILHPLLNYGCNITLINRTFYKANKLIHIFTKFGNIKCKKNNENIITNFDLIINATSSSMNNEMPKITTKIFKKNTIYYDLFYQNKLTPFLKYAKNNKANKLSDGLGMLVWQAAISFKCWFGKIPDVIPVLLKLKKNKTHI</sequence>
<feature type="binding site" evidence="8">
    <location>
        <position position="244"/>
    </location>
    <ligand>
        <name>shikimate</name>
        <dbReference type="ChEBI" id="CHEBI:36208"/>
    </ligand>
</feature>
<evidence type="ECO:0000259" key="9">
    <source>
        <dbReference type="Pfam" id="PF01488"/>
    </source>
</evidence>
<feature type="domain" description="Shikimate dehydrogenase substrate binding N-terminal" evidence="10">
    <location>
        <begin position="6"/>
        <end position="88"/>
    </location>
</feature>
<keyword evidence="5 8" id="KW-0560">Oxidoreductase</keyword>
<evidence type="ECO:0000259" key="11">
    <source>
        <dbReference type="Pfam" id="PF18317"/>
    </source>
</evidence>
<evidence type="ECO:0000256" key="1">
    <source>
        <dbReference type="ARBA" id="ARBA00004871"/>
    </source>
</evidence>
<dbReference type="PANTHER" id="PTHR21089">
    <property type="entry name" value="SHIKIMATE DEHYDROGENASE"/>
    <property type="match status" value="1"/>
</dbReference>
<dbReference type="NCBIfam" id="TIGR00507">
    <property type="entry name" value="aroE"/>
    <property type="match status" value="1"/>
</dbReference>
<comment type="function">
    <text evidence="8">Involved in the biosynthesis of the chorismate, which leads to the biosynthesis of aromatic amino acids. Catalyzes the reversible NADPH linked reduction of 3-dehydroshikimate (DHSA) to yield shikimate (SA).</text>
</comment>
<dbReference type="InterPro" id="IPR013708">
    <property type="entry name" value="Shikimate_DH-bd_N"/>
</dbReference>
<dbReference type="Pfam" id="PF18317">
    <property type="entry name" value="SDH_C"/>
    <property type="match status" value="1"/>
</dbReference>
<comment type="pathway">
    <text evidence="1 8">Metabolic intermediate biosynthesis; chorismate biosynthesis; chorismate from D-erythrose 4-phosphate and phosphoenolpyruvate: step 4/7.</text>
</comment>
<dbReference type="SUPFAM" id="SSF51735">
    <property type="entry name" value="NAD(P)-binding Rossmann-fold domains"/>
    <property type="match status" value="1"/>
</dbReference>
<comment type="catalytic activity">
    <reaction evidence="7 8">
        <text>shikimate + NADP(+) = 3-dehydroshikimate + NADPH + H(+)</text>
        <dbReference type="Rhea" id="RHEA:17737"/>
        <dbReference type="ChEBI" id="CHEBI:15378"/>
        <dbReference type="ChEBI" id="CHEBI:16630"/>
        <dbReference type="ChEBI" id="CHEBI:36208"/>
        <dbReference type="ChEBI" id="CHEBI:57783"/>
        <dbReference type="ChEBI" id="CHEBI:58349"/>
        <dbReference type="EC" id="1.1.1.25"/>
    </reaction>
</comment>
<feature type="binding site" evidence="8">
    <location>
        <position position="86"/>
    </location>
    <ligand>
        <name>shikimate</name>
        <dbReference type="ChEBI" id="CHEBI:36208"/>
    </ligand>
</feature>
<dbReference type="Pfam" id="PF01488">
    <property type="entry name" value="Shikimate_DH"/>
    <property type="match status" value="1"/>
</dbReference>
<feature type="binding site" evidence="8">
    <location>
        <position position="61"/>
    </location>
    <ligand>
        <name>shikimate</name>
        <dbReference type="ChEBI" id="CHEBI:36208"/>
    </ligand>
</feature>
<dbReference type="InterPro" id="IPR006151">
    <property type="entry name" value="Shikm_DH/Glu-tRNA_Rdtase"/>
</dbReference>
<feature type="binding site" evidence="8">
    <location>
        <begin position="126"/>
        <end position="130"/>
    </location>
    <ligand>
        <name>NADP(+)</name>
        <dbReference type="ChEBI" id="CHEBI:58349"/>
    </ligand>
</feature>
<dbReference type="CDD" id="cd01065">
    <property type="entry name" value="NAD_bind_Shikimate_DH"/>
    <property type="match status" value="1"/>
</dbReference>
<dbReference type="Gene3D" id="3.40.50.10860">
    <property type="entry name" value="Leucine Dehydrogenase, chain A, domain 1"/>
    <property type="match status" value="1"/>
</dbReference>
<dbReference type="InterPro" id="IPR022893">
    <property type="entry name" value="Shikimate_DH_fam"/>
</dbReference>
<dbReference type="Proteomes" id="UP001497533">
    <property type="component" value="Chromosome"/>
</dbReference>
<dbReference type="HAMAP" id="MF_00222">
    <property type="entry name" value="Shikimate_DH_AroE"/>
    <property type="match status" value="1"/>
</dbReference>